<comment type="similarity">
    <text evidence="1">Belongs to the disease resistance NB-LRR family.</text>
</comment>
<evidence type="ECO:0000256" key="2">
    <source>
        <dbReference type="ARBA" id="ARBA00022614"/>
    </source>
</evidence>
<dbReference type="EMBL" id="CAJGYO010000006">
    <property type="protein sequence ID" value="CAD6238894.1"/>
    <property type="molecule type" value="Genomic_DNA"/>
</dbReference>
<keyword evidence="4" id="KW-0547">Nucleotide-binding</keyword>
<evidence type="ECO:0000313" key="7">
    <source>
        <dbReference type="EMBL" id="CAD6238894.1"/>
    </source>
</evidence>
<evidence type="ECO:0000313" key="8">
    <source>
        <dbReference type="EMBL" id="CAD6238959.1"/>
    </source>
</evidence>
<proteinExistence type="inferred from homology"/>
<dbReference type="Proteomes" id="UP000604825">
    <property type="component" value="Unassembled WGS sequence"/>
</dbReference>
<organism evidence="8 9">
    <name type="scientific">Miscanthus lutarioriparius</name>
    <dbReference type="NCBI Taxonomy" id="422564"/>
    <lineage>
        <taxon>Eukaryota</taxon>
        <taxon>Viridiplantae</taxon>
        <taxon>Streptophyta</taxon>
        <taxon>Embryophyta</taxon>
        <taxon>Tracheophyta</taxon>
        <taxon>Spermatophyta</taxon>
        <taxon>Magnoliopsida</taxon>
        <taxon>Liliopsida</taxon>
        <taxon>Poales</taxon>
        <taxon>Poaceae</taxon>
        <taxon>PACMAD clade</taxon>
        <taxon>Panicoideae</taxon>
        <taxon>Andropogonodae</taxon>
        <taxon>Andropogoneae</taxon>
        <taxon>Saccharinae</taxon>
        <taxon>Miscanthus</taxon>
    </lineage>
</organism>
<dbReference type="Gene3D" id="1.20.5.4130">
    <property type="match status" value="1"/>
</dbReference>
<evidence type="ECO:0000256" key="4">
    <source>
        <dbReference type="ARBA" id="ARBA00022741"/>
    </source>
</evidence>
<comment type="caution">
    <text evidence="8">The sequence shown here is derived from an EMBL/GenBank/DDBJ whole genome shotgun (WGS) entry which is preliminary data.</text>
</comment>
<keyword evidence="5" id="KW-0611">Plant defense</keyword>
<keyword evidence="9" id="KW-1185">Reference proteome</keyword>
<name>A0A811PFE5_9POAL</name>
<dbReference type="OrthoDB" id="644425at2759"/>
<dbReference type="InterPro" id="IPR041118">
    <property type="entry name" value="Rx_N"/>
</dbReference>
<dbReference type="EMBL" id="CAJGYO010000006">
    <property type="protein sequence ID" value="CAD6238959.1"/>
    <property type="molecule type" value="Genomic_DNA"/>
</dbReference>
<evidence type="ECO:0000256" key="1">
    <source>
        <dbReference type="ARBA" id="ARBA00008894"/>
    </source>
</evidence>
<reference evidence="8" key="1">
    <citation type="submission" date="2020-10" db="EMBL/GenBank/DDBJ databases">
        <authorList>
            <person name="Han B."/>
            <person name="Lu T."/>
            <person name="Zhao Q."/>
            <person name="Huang X."/>
            <person name="Zhao Y."/>
        </authorList>
    </citation>
    <scope>NUCLEOTIDE SEQUENCE</scope>
</reference>
<evidence type="ECO:0000256" key="5">
    <source>
        <dbReference type="ARBA" id="ARBA00022821"/>
    </source>
</evidence>
<evidence type="ECO:0000256" key="3">
    <source>
        <dbReference type="ARBA" id="ARBA00022737"/>
    </source>
</evidence>
<protein>
    <recommendedName>
        <fullName evidence="6">Disease resistance N-terminal domain-containing protein</fullName>
    </recommendedName>
</protein>
<dbReference type="GO" id="GO:0006952">
    <property type="term" value="P:defense response"/>
    <property type="evidence" value="ECO:0007669"/>
    <property type="project" value="UniProtKB-KW"/>
</dbReference>
<dbReference type="Pfam" id="PF18052">
    <property type="entry name" value="Rx_N"/>
    <property type="match status" value="1"/>
</dbReference>
<feature type="domain" description="Disease resistance N-terminal" evidence="6">
    <location>
        <begin position="12"/>
        <end position="59"/>
    </location>
</feature>
<keyword evidence="2" id="KW-0433">Leucine-rich repeat</keyword>
<accession>A0A811PFE5</accession>
<keyword evidence="3" id="KW-0677">Repeat</keyword>
<evidence type="ECO:0000259" key="6">
    <source>
        <dbReference type="Pfam" id="PF18052"/>
    </source>
</evidence>
<dbReference type="AlphaFoldDB" id="A0A811PFE5"/>
<dbReference type="GO" id="GO:0000166">
    <property type="term" value="F:nucleotide binding"/>
    <property type="evidence" value="ECO:0007669"/>
    <property type="project" value="UniProtKB-KW"/>
</dbReference>
<sequence length="70" mass="7490">MEAAVVSSTEGVLRILLGKLGTVLAEKYVLLSGVGWEIQEPKDDLESMNACLRGLAAGSDYHHSEQIAFA</sequence>
<evidence type="ECO:0000313" key="9">
    <source>
        <dbReference type="Proteomes" id="UP000604825"/>
    </source>
</evidence>
<gene>
    <name evidence="7" type="ORF">NCGR_LOCUS26017</name>
    <name evidence="8" type="ORF">NCGR_LOCUS26049</name>
</gene>